<dbReference type="Proteomes" id="UP000001542">
    <property type="component" value="Unassembled WGS sequence"/>
</dbReference>
<evidence type="ECO:0000256" key="3">
    <source>
        <dbReference type="PROSITE-ProRule" id="PRU00023"/>
    </source>
</evidence>
<evidence type="ECO:0000313" key="4">
    <source>
        <dbReference type="EMBL" id="EAY21976.1"/>
    </source>
</evidence>
<reference evidence="4" key="1">
    <citation type="submission" date="2006-10" db="EMBL/GenBank/DDBJ databases">
        <authorList>
            <person name="Amadeo P."/>
            <person name="Zhao Q."/>
            <person name="Wortman J."/>
            <person name="Fraser-Liggett C."/>
            <person name="Carlton J."/>
        </authorList>
    </citation>
    <scope>NUCLEOTIDE SEQUENCE</scope>
    <source>
        <strain evidence="4">G3</strain>
    </source>
</reference>
<accession>A2DCN9</accession>
<dbReference type="STRING" id="5722.A2DCN9"/>
<keyword evidence="1" id="KW-0677">Repeat</keyword>
<evidence type="ECO:0000313" key="5">
    <source>
        <dbReference type="Proteomes" id="UP000001542"/>
    </source>
</evidence>
<dbReference type="VEuPathDB" id="TrichDB:TVAGG3_0955680"/>
<name>A2DCN9_TRIV3</name>
<organism evidence="4 5">
    <name type="scientific">Trichomonas vaginalis (strain ATCC PRA-98 / G3)</name>
    <dbReference type="NCBI Taxonomy" id="412133"/>
    <lineage>
        <taxon>Eukaryota</taxon>
        <taxon>Metamonada</taxon>
        <taxon>Parabasalia</taxon>
        <taxon>Trichomonadida</taxon>
        <taxon>Trichomonadidae</taxon>
        <taxon>Trichomonas</taxon>
    </lineage>
</organism>
<dbReference type="Pfam" id="PF12796">
    <property type="entry name" value="Ank_2"/>
    <property type="match status" value="3"/>
</dbReference>
<dbReference type="EMBL" id="DS113187">
    <property type="protein sequence ID" value="EAY21976.1"/>
    <property type="molecule type" value="Genomic_DNA"/>
</dbReference>
<dbReference type="VEuPathDB" id="TrichDB:TVAG_250360"/>
<dbReference type="PROSITE" id="PS50088">
    <property type="entry name" value="ANK_REPEAT"/>
    <property type="match status" value="1"/>
</dbReference>
<dbReference type="KEGG" id="tva:5467528"/>
<dbReference type="SMART" id="SM00248">
    <property type="entry name" value="ANK"/>
    <property type="match status" value="8"/>
</dbReference>
<evidence type="ECO:0000256" key="1">
    <source>
        <dbReference type="ARBA" id="ARBA00022737"/>
    </source>
</evidence>
<dbReference type="SMR" id="A2DCN9"/>
<keyword evidence="2 3" id="KW-0040">ANK repeat</keyword>
<dbReference type="PROSITE" id="PS50297">
    <property type="entry name" value="ANK_REP_REGION"/>
    <property type="match status" value="1"/>
</dbReference>
<keyword evidence="5" id="KW-1185">Reference proteome</keyword>
<gene>
    <name evidence="4" type="ORF">TVAG_250360</name>
</gene>
<dbReference type="PANTHER" id="PTHR24198:SF165">
    <property type="entry name" value="ANKYRIN REPEAT-CONTAINING PROTEIN-RELATED"/>
    <property type="match status" value="1"/>
</dbReference>
<proteinExistence type="predicted"/>
<feature type="repeat" description="ANK" evidence="3">
    <location>
        <begin position="62"/>
        <end position="94"/>
    </location>
</feature>
<dbReference type="AlphaFoldDB" id="A2DCN9"/>
<reference evidence="4" key="2">
    <citation type="journal article" date="2007" name="Science">
        <title>Draft genome sequence of the sexually transmitted pathogen Trichomonas vaginalis.</title>
        <authorList>
            <person name="Carlton J.M."/>
            <person name="Hirt R.P."/>
            <person name="Silva J.C."/>
            <person name="Delcher A.L."/>
            <person name="Schatz M."/>
            <person name="Zhao Q."/>
            <person name="Wortman J.R."/>
            <person name="Bidwell S.L."/>
            <person name="Alsmark U.C.M."/>
            <person name="Besteiro S."/>
            <person name="Sicheritz-Ponten T."/>
            <person name="Noel C.J."/>
            <person name="Dacks J.B."/>
            <person name="Foster P.G."/>
            <person name="Simillion C."/>
            <person name="Van de Peer Y."/>
            <person name="Miranda-Saavedra D."/>
            <person name="Barton G.J."/>
            <person name="Westrop G.D."/>
            <person name="Mueller S."/>
            <person name="Dessi D."/>
            <person name="Fiori P.L."/>
            <person name="Ren Q."/>
            <person name="Paulsen I."/>
            <person name="Zhang H."/>
            <person name="Bastida-Corcuera F.D."/>
            <person name="Simoes-Barbosa A."/>
            <person name="Brown M.T."/>
            <person name="Hayes R.D."/>
            <person name="Mukherjee M."/>
            <person name="Okumura C.Y."/>
            <person name="Schneider R."/>
            <person name="Smith A.J."/>
            <person name="Vanacova S."/>
            <person name="Villalvazo M."/>
            <person name="Haas B.J."/>
            <person name="Pertea M."/>
            <person name="Feldblyum T.V."/>
            <person name="Utterback T.R."/>
            <person name="Shu C.L."/>
            <person name="Osoegawa K."/>
            <person name="de Jong P.J."/>
            <person name="Hrdy I."/>
            <person name="Horvathova L."/>
            <person name="Zubacova Z."/>
            <person name="Dolezal P."/>
            <person name="Malik S.B."/>
            <person name="Logsdon J.M. Jr."/>
            <person name="Henze K."/>
            <person name="Gupta A."/>
            <person name="Wang C.C."/>
            <person name="Dunne R.L."/>
            <person name="Upcroft J.A."/>
            <person name="Upcroft P."/>
            <person name="White O."/>
            <person name="Salzberg S.L."/>
            <person name="Tang P."/>
            <person name="Chiu C.-H."/>
            <person name="Lee Y.-S."/>
            <person name="Embley T.M."/>
            <person name="Coombs G.H."/>
            <person name="Mottram J.C."/>
            <person name="Tachezy J."/>
            <person name="Fraser-Liggett C.M."/>
            <person name="Johnson P.J."/>
        </authorList>
    </citation>
    <scope>NUCLEOTIDE SEQUENCE [LARGE SCALE GENOMIC DNA]</scope>
    <source>
        <strain evidence="4">G3</strain>
    </source>
</reference>
<dbReference type="InterPro" id="IPR036770">
    <property type="entry name" value="Ankyrin_rpt-contain_sf"/>
</dbReference>
<dbReference type="RefSeq" id="XP_001582962.1">
    <property type="nucleotide sequence ID" value="XM_001582912.1"/>
</dbReference>
<protein>
    <submittedName>
        <fullName evidence="4">Uncharacterized protein</fullName>
    </submittedName>
</protein>
<sequence length="338" mass="38660">MAASKCVKNNDVISLKKILDKGIKMNLNDFLVKTISRDCVEMLDYLHTECKVNLAFEDSILQEYTPLHIAADKNSFRVMEYLLKKGLNPNSLDGDGLPPIFKAIESDSIAAAKVLIENKCSMKAKNDYGFPPLLDAIEHKQFSIAKLLLNNGADKYKEYRPEGDTALTVTVEYGDAEFLKYLLKDYKVRKSDLICVYFAIHDEKIELLRTLLEHKFNPNHKDSVYFYPLYYAHHEREIQCFNLLLDYGADPNFGDNLGFSTFQCICEDEDMNLIEKMYKKGADINHINNDKESCLMTALICNRDNVAKFLIEKGCKLDLKDKEGDNALQFAIEKGKQN</sequence>
<dbReference type="InterPro" id="IPR002110">
    <property type="entry name" value="Ankyrin_rpt"/>
</dbReference>
<dbReference type="eggNOG" id="KOG4177">
    <property type="taxonomic scope" value="Eukaryota"/>
</dbReference>
<evidence type="ECO:0000256" key="2">
    <source>
        <dbReference type="ARBA" id="ARBA00023043"/>
    </source>
</evidence>
<dbReference type="SUPFAM" id="SSF48403">
    <property type="entry name" value="Ankyrin repeat"/>
    <property type="match status" value="1"/>
</dbReference>
<dbReference type="InParanoid" id="A2DCN9"/>
<dbReference type="PANTHER" id="PTHR24198">
    <property type="entry name" value="ANKYRIN REPEAT AND PROTEIN KINASE DOMAIN-CONTAINING PROTEIN"/>
    <property type="match status" value="1"/>
</dbReference>
<dbReference type="Gene3D" id="1.25.40.20">
    <property type="entry name" value="Ankyrin repeat-containing domain"/>
    <property type="match status" value="1"/>
</dbReference>